<comment type="caution">
    <text evidence="12">The sequence shown here is derived from an EMBL/GenBank/DDBJ whole genome shotgun (WGS) entry which is preliminary data.</text>
</comment>
<dbReference type="InterPro" id="IPR005829">
    <property type="entry name" value="Sugar_transporter_CS"/>
</dbReference>
<keyword evidence="5 10" id="KW-1133">Transmembrane helix</keyword>
<dbReference type="EMBL" id="MAVT02001020">
    <property type="protein sequence ID" value="POS72349.1"/>
    <property type="molecule type" value="Genomic_DNA"/>
</dbReference>
<feature type="region of interest" description="Disordered" evidence="9">
    <location>
        <begin position="582"/>
        <end position="601"/>
    </location>
</feature>
<reference evidence="12" key="1">
    <citation type="submission" date="2017-09" db="EMBL/GenBank/DDBJ databases">
        <title>Polyketide synthases of a Diaporthe helianthi virulent isolate.</title>
        <authorList>
            <person name="Baroncelli R."/>
        </authorList>
    </citation>
    <scope>NUCLEOTIDE SEQUENCE [LARGE SCALE GENOMIC DNA]</scope>
    <source>
        <strain evidence="12">7/96</strain>
    </source>
</reference>
<feature type="transmembrane region" description="Helical" evidence="10">
    <location>
        <begin position="220"/>
        <end position="239"/>
    </location>
</feature>
<feature type="transmembrane region" description="Helical" evidence="10">
    <location>
        <begin position="375"/>
        <end position="392"/>
    </location>
</feature>
<dbReference type="CDD" id="cd17356">
    <property type="entry name" value="MFS_HXT"/>
    <property type="match status" value="1"/>
</dbReference>
<dbReference type="InterPro" id="IPR036259">
    <property type="entry name" value="MFS_trans_sf"/>
</dbReference>
<dbReference type="PROSITE" id="PS00217">
    <property type="entry name" value="SUGAR_TRANSPORT_2"/>
    <property type="match status" value="1"/>
</dbReference>
<feature type="transmembrane region" description="Helical" evidence="10">
    <location>
        <begin position="480"/>
        <end position="499"/>
    </location>
</feature>
<dbReference type="PRINTS" id="PR00171">
    <property type="entry name" value="SUGRTRNSPORT"/>
</dbReference>
<evidence type="ECO:0000256" key="8">
    <source>
        <dbReference type="RuleBase" id="RU003346"/>
    </source>
</evidence>
<feature type="transmembrane region" description="Helical" evidence="10">
    <location>
        <begin position="440"/>
        <end position="460"/>
    </location>
</feature>
<sequence>MGWSGLKPTSPARSSVDLPALQEVVNVAEDQNTAPPSGSLLLLPYKQRGPTPFAILSPLAQGPKMYKVGNIYFIAATAVIGGGLFGFDISSMSAIISTKGYLCKFNTLGFDDNGNCRGPSSDIQGGITAAMPGGSWLGALCSGFLSDILGRKTSIQIGCVAWVVGSILSCAAVNIPMLIVGRIVNGFCVGICSAQVPVYISEIAPPSKRGRVVSLQQWAITWGILIMYFICYGCSFIEGDASFRVPWGLQMIPAIFLGLALIFLPESPRWLAKKDRWEETHAVLTLVHGHGDPNSPFVVRELAEIREVVEFERANSDVSYFELFKPKMINRTMIGLFMQIWSQLTGMNVMMYYITYIFAMAGIGNGTLVSSGINYVINVCMTVPALIWLDHWGRRTPLLIGAFFMCLWLCVNAGLFAVYSRPARPGEFPSDAESMAISGAPAKAVIASTYLFVASYAPTWGPVSWVYPPELYPLRLRGKAVALATSGNWAFNFALAYFVPPAFKNITWKTYVLFAVFCFAMFWHVFFMFPETANKALEEVDAMFDDTRPGAIRYIGTPAWKTRNFRNETVLKERNQLGDEEKITAMAAHEDEARRDVEHKD</sequence>
<dbReference type="Pfam" id="PF00083">
    <property type="entry name" value="Sugar_tr"/>
    <property type="match status" value="1"/>
</dbReference>
<dbReference type="InterPro" id="IPR003663">
    <property type="entry name" value="Sugar/inositol_transpt"/>
</dbReference>
<keyword evidence="12" id="KW-0762">Sugar transport</keyword>
<feature type="transmembrane region" description="Helical" evidence="10">
    <location>
        <begin position="398"/>
        <end position="419"/>
    </location>
</feature>
<evidence type="ECO:0000256" key="2">
    <source>
        <dbReference type="ARBA" id="ARBA00010992"/>
    </source>
</evidence>
<gene>
    <name evidence="12" type="ORF">DHEL01_v209260</name>
</gene>
<comment type="similarity">
    <text evidence="2 8">Belongs to the major facilitator superfamily. Sugar transporter (TC 2.A.1.1) family.</text>
</comment>
<evidence type="ECO:0000256" key="10">
    <source>
        <dbReference type="SAM" id="Phobius"/>
    </source>
</evidence>
<evidence type="ECO:0000256" key="3">
    <source>
        <dbReference type="ARBA" id="ARBA00022448"/>
    </source>
</evidence>
<feature type="transmembrane region" description="Helical" evidence="10">
    <location>
        <begin position="511"/>
        <end position="529"/>
    </location>
</feature>
<keyword evidence="7" id="KW-0325">Glycoprotein</keyword>
<dbReference type="PANTHER" id="PTHR48022:SF7">
    <property type="entry name" value="MAJOR FACILITATOR SUPERFAMILY (MFS) PROFILE DOMAIN-CONTAINING PROTEIN-RELATED"/>
    <property type="match status" value="1"/>
</dbReference>
<keyword evidence="13" id="KW-1185">Reference proteome</keyword>
<dbReference type="PANTHER" id="PTHR48022">
    <property type="entry name" value="PLASTIDIC GLUCOSE TRANSPORTER 4"/>
    <property type="match status" value="1"/>
</dbReference>
<dbReference type="GO" id="GO:0005351">
    <property type="term" value="F:carbohydrate:proton symporter activity"/>
    <property type="evidence" value="ECO:0007669"/>
    <property type="project" value="TreeGrafter"/>
</dbReference>
<evidence type="ECO:0000313" key="13">
    <source>
        <dbReference type="Proteomes" id="UP000094444"/>
    </source>
</evidence>
<dbReference type="PROSITE" id="PS50850">
    <property type="entry name" value="MFS"/>
    <property type="match status" value="1"/>
</dbReference>
<evidence type="ECO:0000256" key="9">
    <source>
        <dbReference type="SAM" id="MobiDB-lite"/>
    </source>
</evidence>
<dbReference type="NCBIfam" id="TIGR00879">
    <property type="entry name" value="SP"/>
    <property type="match status" value="1"/>
</dbReference>
<dbReference type="InParanoid" id="A0A2P5HQ17"/>
<evidence type="ECO:0000259" key="11">
    <source>
        <dbReference type="PROSITE" id="PS50850"/>
    </source>
</evidence>
<feature type="transmembrane region" description="Helical" evidence="10">
    <location>
        <begin position="245"/>
        <end position="264"/>
    </location>
</feature>
<evidence type="ECO:0000256" key="5">
    <source>
        <dbReference type="ARBA" id="ARBA00022989"/>
    </source>
</evidence>
<dbReference type="InterPro" id="IPR050360">
    <property type="entry name" value="MFS_Sugar_Transporters"/>
</dbReference>
<organism evidence="12 13">
    <name type="scientific">Diaporthe helianthi</name>
    <dbReference type="NCBI Taxonomy" id="158607"/>
    <lineage>
        <taxon>Eukaryota</taxon>
        <taxon>Fungi</taxon>
        <taxon>Dikarya</taxon>
        <taxon>Ascomycota</taxon>
        <taxon>Pezizomycotina</taxon>
        <taxon>Sordariomycetes</taxon>
        <taxon>Sordariomycetidae</taxon>
        <taxon>Diaporthales</taxon>
        <taxon>Diaporthaceae</taxon>
        <taxon>Diaporthe</taxon>
    </lineage>
</organism>
<dbReference type="FunFam" id="1.20.1250.20:FF:000026">
    <property type="entry name" value="MFS quinate transporter QutD"/>
    <property type="match status" value="1"/>
</dbReference>
<keyword evidence="6 10" id="KW-0472">Membrane</keyword>
<protein>
    <submittedName>
        <fullName evidence="12">High affinity glucose transporter</fullName>
    </submittedName>
</protein>
<dbReference type="OrthoDB" id="4142200at2759"/>
<evidence type="ECO:0000256" key="1">
    <source>
        <dbReference type="ARBA" id="ARBA00004141"/>
    </source>
</evidence>
<dbReference type="Gene3D" id="1.20.1250.20">
    <property type="entry name" value="MFS general substrate transporter like domains"/>
    <property type="match status" value="1"/>
</dbReference>
<dbReference type="Proteomes" id="UP000094444">
    <property type="component" value="Unassembled WGS sequence"/>
</dbReference>
<keyword evidence="4 10" id="KW-0812">Transmembrane</keyword>
<keyword evidence="3 8" id="KW-0813">Transport</keyword>
<evidence type="ECO:0000256" key="6">
    <source>
        <dbReference type="ARBA" id="ARBA00023136"/>
    </source>
</evidence>
<accession>A0A2P5HQ17</accession>
<dbReference type="AlphaFoldDB" id="A0A2P5HQ17"/>
<evidence type="ECO:0000256" key="4">
    <source>
        <dbReference type="ARBA" id="ARBA00022692"/>
    </source>
</evidence>
<dbReference type="InterPro" id="IPR005828">
    <property type="entry name" value="MFS_sugar_transport-like"/>
</dbReference>
<evidence type="ECO:0000313" key="12">
    <source>
        <dbReference type="EMBL" id="POS72349.1"/>
    </source>
</evidence>
<dbReference type="SUPFAM" id="SSF103473">
    <property type="entry name" value="MFS general substrate transporter"/>
    <property type="match status" value="1"/>
</dbReference>
<evidence type="ECO:0000256" key="7">
    <source>
        <dbReference type="ARBA" id="ARBA00023180"/>
    </source>
</evidence>
<feature type="transmembrane region" description="Helical" evidence="10">
    <location>
        <begin position="71"/>
        <end position="89"/>
    </location>
</feature>
<name>A0A2P5HQ17_DIAHE</name>
<dbReference type="GO" id="GO:0016020">
    <property type="term" value="C:membrane"/>
    <property type="evidence" value="ECO:0007669"/>
    <property type="project" value="UniProtKB-SubCell"/>
</dbReference>
<comment type="subcellular location">
    <subcellularLocation>
        <location evidence="1">Membrane</location>
        <topology evidence="1">Multi-pass membrane protein</topology>
    </subcellularLocation>
</comment>
<feature type="domain" description="Major facilitator superfamily (MFS) profile" evidence="11">
    <location>
        <begin position="74"/>
        <end position="533"/>
    </location>
</feature>
<dbReference type="InterPro" id="IPR020846">
    <property type="entry name" value="MFS_dom"/>
</dbReference>
<feature type="transmembrane region" description="Helical" evidence="10">
    <location>
        <begin position="155"/>
        <end position="177"/>
    </location>
</feature>
<proteinExistence type="inferred from homology"/>
<dbReference type="PROSITE" id="PS00216">
    <property type="entry name" value="SUGAR_TRANSPORT_1"/>
    <property type="match status" value="2"/>
</dbReference>